<feature type="compositionally biased region" description="Low complexity" evidence="7">
    <location>
        <begin position="257"/>
        <end position="267"/>
    </location>
</feature>
<dbReference type="GO" id="GO:0009252">
    <property type="term" value="P:peptidoglycan biosynthetic process"/>
    <property type="evidence" value="ECO:0007669"/>
    <property type="project" value="UniProtKB-UniRule"/>
</dbReference>
<dbReference type="Proteomes" id="UP000178735">
    <property type="component" value="Unassembled WGS sequence"/>
</dbReference>
<comment type="caution">
    <text evidence="9">The sequence shown here is derived from an EMBL/GenBank/DDBJ whole genome shotgun (WGS) entry which is preliminary data.</text>
</comment>
<dbReference type="Pfam" id="PF14804">
    <property type="entry name" value="Jag_N"/>
    <property type="match status" value="1"/>
</dbReference>
<reference evidence="9 10" key="1">
    <citation type="journal article" date="2016" name="Nat. Commun.">
        <title>Thousands of microbial genomes shed light on interconnected biogeochemical processes in an aquifer system.</title>
        <authorList>
            <person name="Anantharaman K."/>
            <person name="Brown C.T."/>
            <person name="Hug L.A."/>
            <person name="Sharon I."/>
            <person name="Castelle C.J."/>
            <person name="Probst A.J."/>
            <person name="Thomas B.C."/>
            <person name="Singh A."/>
            <person name="Wilkins M.J."/>
            <person name="Karaoz U."/>
            <person name="Brodie E.L."/>
            <person name="Williams K.H."/>
            <person name="Hubbard S.S."/>
            <person name="Banfield J.F."/>
        </authorList>
    </citation>
    <scope>NUCLEOTIDE SEQUENCE [LARGE SCALE GENOMIC DNA]</scope>
</reference>
<dbReference type="GO" id="GO:0005737">
    <property type="term" value="C:cytoplasm"/>
    <property type="evidence" value="ECO:0007669"/>
    <property type="project" value="UniProtKB-SubCell"/>
</dbReference>
<evidence type="ECO:0000259" key="8">
    <source>
        <dbReference type="PROSITE" id="PS51061"/>
    </source>
</evidence>
<dbReference type="InterPro" id="IPR034079">
    <property type="entry name" value="R3H_KhpB"/>
</dbReference>
<evidence type="ECO:0000256" key="1">
    <source>
        <dbReference type="ARBA" id="ARBA00022490"/>
    </source>
</evidence>
<feature type="region of interest" description="Disordered" evidence="7">
    <location>
        <begin position="206"/>
        <end position="307"/>
    </location>
</feature>
<dbReference type="STRING" id="1817813.A2008_02840"/>
<gene>
    <name evidence="6" type="primary">khpB</name>
    <name evidence="6" type="synonym">eloR</name>
    <name evidence="9" type="ORF">A2008_02840</name>
</gene>
<dbReference type="SMART" id="SM01245">
    <property type="entry name" value="Jag_N"/>
    <property type="match status" value="1"/>
</dbReference>
<evidence type="ECO:0000256" key="3">
    <source>
        <dbReference type="ARBA" id="ARBA00022960"/>
    </source>
</evidence>
<evidence type="ECO:0000313" key="9">
    <source>
        <dbReference type="EMBL" id="OGM03555.1"/>
    </source>
</evidence>
<dbReference type="Gene3D" id="3.30.30.80">
    <property type="entry name" value="probable RNA-binding protein from clostridium symbiosum atcc 14940"/>
    <property type="match status" value="1"/>
</dbReference>
<comment type="function">
    <text evidence="6">A probable RNA chaperone. Forms a complex with KhpA which binds to cellular RNA and controls its expression. Plays a role in peptidoglycan (PG) homeostasis and cell length regulation.</text>
</comment>
<dbReference type="SMART" id="SM00393">
    <property type="entry name" value="R3H"/>
    <property type="match status" value="1"/>
</dbReference>
<dbReference type="InterPro" id="IPR036867">
    <property type="entry name" value="R3H_dom_sf"/>
</dbReference>
<organism evidence="9 10">
    <name type="scientific">Candidatus Wallbacteria bacterium GWC2_49_35</name>
    <dbReference type="NCBI Taxonomy" id="1817813"/>
    <lineage>
        <taxon>Bacteria</taxon>
        <taxon>Candidatus Walliibacteriota</taxon>
    </lineage>
</organism>
<dbReference type="GO" id="GO:0071555">
    <property type="term" value="P:cell wall organization"/>
    <property type="evidence" value="ECO:0007669"/>
    <property type="project" value="UniProtKB-KW"/>
</dbReference>
<dbReference type="Gene3D" id="3.30.300.20">
    <property type="match status" value="1"/>
</dbReference>
<dbReference type="CDD" id="cd02644">
    <property type="entry name" value="R3H_jag"/>
    <property type="match status" value="1"/>
</dbReference>
<evidence type="ECO:0000256" key="2">
    <source>
        <dbReference type="ARBA" id="ARBA00022884"/>
    </source>
</evidence>
<dbReference type="InterPro" id="IPR039247">
    <property type="entry name" value="KhpB"/>
</dbReference>
<dbReference type="Pfam" id="PF01424">
    <property type="entry name" value="R3H"/>
    <property type="match status" value="1"/>
</dbReference>
<comment type="domain">
    <text evidence="6">Has an N-terminal Jag-N domain and 2 RNA-binding domains (KH and R3H).</text>
</comment>
<evidence type="ECO:0000256" key="6">
    <source>
        <dbReference type="HAMAP-Rule" id="MF_00867"/>
    </source>
</evidence>
<dbReference type="InterPro" id="IPR038247">
    <property type="entry name" value="Jag_N_dom_sf"/>
</dbReference>
<keyword evidence="5 6" id="KW-0961">Cell wall biogenesis/degradation</keyword>
<dbReference type="PANTHER" id="PTHR35800:SF1">
    <property type="entry name" value="RNA-BINDING PROTEIN KHPB"/>
    <property type="match status" value="1"/>
</dbReference>
<dbReference type="CDD" id="cd02414">
    <property type="entry name" value="KH-II_Jag"/>
    <property type="match status" value="1"/>
</dbReference>
<evidence type="ECO:0000256" key="4">
    <source>
        <dbReference type="ARBA" id="ARBA00023186"/>
    </source>
</evidence>
<name>A0A1F7WNF7_9BACT</name>
<dbReference type="HAMAP" id="MF_00867">
    <property type="entry name" value="KhpB"/>
    <property type="match status" value="1"/>
</dbReference>
<dbReference type="PROSITE" id="PS50084">
    <property type="entry name" value="KH_TYPE_1"/>
    <property type="match status" value="1"/>
</dbReference>
<keyword evidence="4 6" id="KW-0143">Chaperone</keyword>
<accession>A0A1F7WNF7</accession>
<sequence>MQIVEKTGKTKDMAIEEALRELNASRDMVVIEILEEEKEGILGIFGARPAKVRVTMKDDKRKLAGDLLENILKYMNVPCSVKVENAGENQTTLLIDGENVGNVIGKRGSTLNALEYLLNVMVNKEGTDKLSVNIDASGYRESRVKSLEELSLKLAAKVKETNKSVELEPMTSQERKVIHTTLKNNNDVYTYSKGEEPYRKVVISAKNKMRGGAGQGKSGDEAPRGERSGQGGDNRNRDRKRRPSTHHGEKTGGTGGNNNNNNNNNTGSSAPRKQFQNPPTRTAINTAVENLMKSNEASRTSNPEKND</sequence>
<feature type="region of interest" description="Jag_N domain" evidence="6">
    <location>
        <begin position="5"/>
        <end position="55"/>
    </location>
</feature>
<protein>
    <recommendedName>
        <fullName evidence="6">RNA-binding protein KhpB</fullName>
    </recommendedName>
    <alternativeName>
        <fullName evidence="6">RNA-binding protein EloR</fullName>
    </alternativeName>
</protein>
<dbReference type="InterPro" id="IPR001374">
    <property type="entry name" value="R3H_dom"/>
</dbReference>
<comment type="similarity">
    <text evidence="6">Belongs to the KhpB RNA-binding protein family.</text>
</comment>
<dbReference type="SMART" id="SM00322">
    <property type="entry name" value="KH"/>
    <property type="match status" value="1"/>
</dbReference>
<dbReference type="NCBIfam" id="NF041568">
    <property type="entry name" value="Jag_EloR"/>
    <property type="match status" value="1"/>
</dbReference>
<dbReference type="InterPro" id="IPR038008">
    <property type="entry name" value="Jag_KH"/>
</dbReference>
<keyword evidence="2 6" id="KW-0694">RNA-binding</keyword>
<dbReference type="PANTHER" id="PTHR35800">
    <property type="entry name" value="PROTEIN JAG"/>
    <property type="match status" value="1"/>
</dbReference>
<feature type="domain" description="R3H" evidence="8">
    <location>
        <begin position="141"/>
        <end position="207"/>
    </location>
</feature>
<feature type="compositionally biased region" description="Basic and acidic residues" evidence="7">
    <location>
        <begin position="218"/>
        <end position="227"/>
    </location>
</feature>
<keyword evidence="1 6" id="KW-0963">Cytoplasm</keyword>
<dbReference type="AlphaFoldDB" id="A0A1F7WNF7"/>
<comment type="subcellular location">
    <subcellularLocation>
        <location evidence="6">Cytoplasm</location>
    </subcellularLocation>
</comment>
<dbReference type="Gene3D" id="3.30.1370.50">
    <property type="entry name" value="R3H-like domain"/>
    <property type="match status" value="1"/>
</dbReference>
<dbReference type="GO" id="GO:0003723">
    <property type="term" value="F:RNA binding"/>
    <property type="evidence" value="ECO:0007669"/>
    <property type="project" value="UniProtKB-UniRule"/>
</dbReference>
<dbReference type="SUPFAM" id="SSF82708">
    <property type="entry name" value="R3H domain"/>
    <property type="match status" value="1"/>
</dbReference>
<dbReference type="Pfam" id="PF13083">
    <property type="entry name" value="KH_KhpA-B"/>
    <property type="match status" value="1"/>
</dbReference>
<dbReference type="PROSITE" id="PS51061">
    <property type="entry name" value="R3H"/>
    <property type="match status" value="1"/>
</dbReference>
<evidence type="ECO:0000313" key="10">
    <source>
        <dbReference type="Proteomes" id="UP000178735"/>
    </source>
</evidence>
<evidence type="ECO:0000256" key="7">
    <source>
        <dbReference type="SAM" id="MobiDB-lite"/>
    </source>
</evidence>
<feature type="compositionally biased region" description="Polar residues" evidence="7">
    <location>
        <begin position="268"/>
        <end position="301"/>
    </location>
</feature>
<dbReference type="InterPro" id="IPR004087">
    <property type="entry name" value="KH_dom"/>
</dbReference>
<proteinExistence type="inferred from homology"/>
<dbReference type="InterPro" id="IPR015946">
    <property type="entry name" value="KH_dom-like_a/b"/>
</dbReference>
<keyword evidence="3 6" id="KW-0133">Cell shape</keyword>
<comment type="subunit">
    <text evidence="6">Forms a complex with KhpA.</text>
</comment>
<dbReference type="GO" id="GO:0008360">
    <property type="term" value="P:regulation of cell shape"/>
    <property type="evidence" value="ECO:0007669"/>
    <property type="project" value="UniProtKB-KW"/>
</dbReference>
<dbReference type="InterPro" id="IPR032782">
    <property type="entry name" value="KhpB_N"/>
</dbReference>
<dbReference type="EMBL" id="MGFH01000161">
    <property type="protein sequence ID" value="OGM03555.1"/>
    <property type="molecule type" value="Genomic_DNA"/>
</dbReference>
<evidence type="ECO:0000256" key="5">
    <source>
        <dbReference type="ARBA" id="ARBA00023316"/>
    </source>
</evidence>